<feature type="transmembrane region" description="Helical" evidence="1">
    <location>
        <begin position="6"/>
        <end position="23"/>
    </location>
</feature>
<reference evidence="2" key="1">
    <citation type="submission" date="2022-10" db="EMBL/GenBank/DDBJ databases">
        <title>Two novel species of Flavobacterium.</title>
        <authorList>
            <person name="Liu Q."/>
            <person name="Xin Y.-H."/>
        </authorList>
    </citation>
    <scope>NUCLEOTIDE SEQUENCE</scope>
    <source>
        <strain evidence="2">LS1R49</strain>
    </source>
</reference>
<protein>
    <recommendedName>
        <fullName evidence="4">MORN repeat variant</fullName>
    </recommendedName>
</protein>
<sequence length="256" mass="30060">MKKKYIIIVLLVILGLIVLLFYFKEEETYILKKYSPEGTLLRTKEYVIRNGDTIFHGKFISYNEKGIKINEGQFVDNEPNGNCFYYYDNGKLESLFYRKNSKINLECTYYNQNGLINEYIMCDSLGRTAFIIEFDKKTVKMYDGYATYPVNQYKIEKEKKYEIYTRDTLKVGDTIRYNYLVANIPNAKRTFKIETVGIDNSKAKRIIKSKLPAEIIVEEILTHKGLNRIKAITQYTFNDKVTRVKNDTVSFDVNVN</sequence>
<evidence type="ECO:0000313" key="3">
    <source>
        <dbReference type="Proteomes" id="UP001151079"/>
    </source>
</evidence>
<keyword evidence="1" id="KW-0472">Membrane</keyword>
<accession>A0A9X2ZG81</accession>
<evidence type="ECO:0008006" key="4">
    <source>
        <dbReference type="Google" id="ProtNLM"/>
    </source>
</evidence>
<name>A0A9X2ZG81_9FLAO</name>
<evidence type="ECO:0000313" key="2">
    <source>
        <dbReference type="EMBL" id="MCV9930534.1"/>
    </source>
</evidence>
<dbReference type="SUPFAM" id="SSF82185">
    <property type="entry name" value="Histone H3 K4-specific methyltransferase SET7/9 N-terminal domain"/>
    <property type="match status" value="1"/>
</dbReference>
<keyword evidence="1" id="KW-1133">Transmembrane helix</keyword>
<comment type="caution">
    <text evidence="2">The sequence shown here is derived from an EMBL/GenBank/DDBJ whole genome shotgun (WGS) entry which is preliminary data.</text>
</comment>
<dbReference type="Proteomes" id="UP001151079">
    <property type="component" value="Unassembled WGS sequence"/>
</dbReference>
<organism evidence="2 3">
    <name type="scientific">Flavobacterium shii</name>
    <dbReference type="NCBI Taxonomy" id="2987687"/>
    <lineage>
        <taxon>Bacteria</taxon>
        <taxon>Pseudomonadati</taxon>
        <taxon>Bacteroidota</taxon>
        <taxon>Flavobacteriia</taxon>
        <taxon>Flavobacteriales</taxon>
        <taxon>Flavobacteriaceae</taxon>
        <taxon>Flavobacterium</taxon>
    </lineage>
</organism>
<dbReference type="Gene3D" id="3.90.930.1">
    <property type="match status" value="1"/>
</dbReference>
<keyword evidence="1" id="KW-0812">Transmembrane</keyword>
<dbReference type="AlphaFoldDB" id="A0A9X2ZG81"/>
<dbReference type="RefSeq" id="WP_264208600.1">
    <property type="nucleotide sequence ID" value="NZ_JAOZEW010000039.1"/>
</dbReference>
<evidence type="ECO:0000256" key="1">
    <source>
        <dbReference type="SAM" id="Phobius"/>
    </source>
</evidence>
<proteinExistence type="predicted"/>
<keyword evidence="3" id="KW-1185">Reference proteome</keyword>
<gene>
    <name evidence="2" type="ORF">OIU83_22935</name>
</gene>
<dbReference type="EMBL" id="JAOZEW010000039">
    <property type="protein sequence ID" value="MCV9930534.1"/>
    <property type="molecule type" value="Genomic_DNA"/>
</dbReference>